<evidence type="ECO:0000313" key="1">
    <source>
        <dbReference type="EMBL" id="EKK02411.1"/>
    </source>
</evidence>
<organism evidence="1 2">
    <name type="scientific">Rhodopirellula baltica SH28</name>
    <dbReference type="NCBI Taxonomy" id="993517"/>
    <lineage>
        <taxon>Bacteria</taxon>
        <taxon>Pseudomonadati</taxon>
        <taxon>Planctomycetota</taxon>
        <taxon>Planctomycetia</taxon>
        <taxon>Pirellulales</taxon>
        <taxon>Pirellulaceae</taxon>
        <taxon>Rhodopirellula</taxon>
    </lineage>
</organism>
<protein>
    <submittedName>
        <fullName evidence="1">Uncharacterized protein</fullName>
    </submittedName>
</protein>
<name>K5E9C5_RHOBT</name>
<reference evidence="1 2" key="1">
    <citation type="journal article" date="2013" name="Mar. Genomics">
        <title>Expression of sulfatases in Rhodopirellula baltica and the diversity of sulfatases in the genus Rhodopirellula.</title>
        <authorList>
            <person name="Wegner C.E."/>
            <person name="Richter-Heitmann T."/>
            <person name="Klindworth A."/>
            <person name="Klockow C."/>
            <person name="Richter M."/>
            <person name="Achstetter T."/>
            <person name="Glockner F.O."/>
            <person name="Harder J."/>
        </authorList>
    </citation>
    <scope>NUCLEOTIDE SEQUENCE [LARGE SCALE GENOMIC DNA]</scope>
    <source>
        <strain evidence="1 2">SH28</strain>
    </source>
</reference>
<sequence length="48" mass="5429">MGSFASKPLSWQPMGCSKLRNPMTSISEDNVRYESAKDVCSRLSRYLT</sequence>
<comment type="caution">
    <text evidence="1">The sequence shown here is derived from an EMBL/GenBank/DDBJ whole genome shotgun (WGS) entry which is preliminary data.</text>
</comment>
<proteinExistence type="predicted"/>
<dbReference type="Proteomes" id="UP000007993">
    <property type="component" value="Unassembled WGS sequence"/>
</dbReference>
<dbReference type="AlphaFoldDB" id="K5E9C5"/>
<dbReference type="EMBL" id="AMCW01000057">
    <property type="protein sequence ID" value="EKK02411.1"/>
    <property type="molecule type" value="Genomic_DNA"/>
</dbReference>
<gene>
    <name evidence="1" type="ORF">RBSH_02277</name>
</gene>
<accession>K5E9C5</accession>
<evidence type="ECO:0000313" key="2">
    <source>
        <dbReference type="Proteomes" id="UP000007993"/>
    </source>
</evidence>